<accession>A0A8D8R502</accession>
<protein>
    <submittedName>
        <fullName evidence="1">Uncharacterized protein</fullName>
    </submittedName>
</protein>
<evidence type="ECO:0000313" key="1">
    <source>
        <dbReference type="EMBL" id="CAG6643282.1"/>
    </source>
</evidence>
<dbReference type="EMBL" id="HBUF01126302">
    <property type="protein sequence ID" value="CAG6643284.1"/>
    <property type="molecule type" value="Transcribed_RNA"/>
</dbReference>
<dbReference type="EMBL" id="HBUF01126301">
    <property type="protein sequence ID" value="CAG6643282.1"/>
    <property type="molecule type" value="Transcribed_RNA"/>
</dbReference>
<name>A0A8D8R502_9HEMI</name>
<sequence>MNLVSILCLAKSSGCLHLKFINPSQSNSKDTSSLLSSPHRLSVFPVPYLDPSSHLEYPVPAPAPSFFYSHFYPVYPVLLLIPVSVYHFHLHPPVPPVSHLHHFYSQPQAPLQHPSSVYCPYTRYPVSRTYRTLH</sequence>
<dbReference type="AlphaFoldDB" id="A0A8D8R502"/>
<reference evidence="1" key="1">
    <citation type="submission" date="2021-05" db="EMBL/GenBank/DDBJ databases">
        <authorList>
            <person name="Alioto T."/>
            <person name="Alioto T."/>
            <person name="Gomez Garrido J."/>
        </authorList>
    </citation>
    <scope>NUCLEOTIDE SEQUENCE</scope>
</reference>
<organism evidence="1">
    <name type="scientific">Cacopsylla melanoneura</name>
    <dbReference type="NCBI Taxonomy" id="428564"/>
    <lineage>
        <taxon>Eukaryota</taxon>
        <taxon>Metazoa</taxon>
        <taxon>Ecdysozoa</taxon>
        <taxon>Arthropoda</taxon>
        <taxon>Hexapoda</taxon>
        <taxon>Insecta</taxon>
        <taxon>Pterygota</taxon>
        <taxon>Neoptera</taxon>
        <taxon>Paraneoptera</taxon>
        <taxon>Hemiptera</taxon>
        <taxon>Sternorrhyncha</taxon>
        <taxon>Psylloidea</taxon>
        <taxon>Psyllidae</taxon>
        <taxon>Psyllinae</taxon>
        <taxon>Cacopsylla</taxon>
    </lineage>
</organism>
<proteinExistence type="predicted"/>